<feature type="compositionally biased region" description="Low complexity" evidence="5">
    <location>
        <begin position="1563"/>
        <end position="1581"/>
    </location>
</feature>
<dbReference type="Gene3D" id="2.30.30.40">
    <property type="entry name" value="SH3 Domains"/>
    <property type="match status" value="1"/>
</dbReference>
<evidence type="ECO:0000313" key="9">
    <source>
        <dbReference type="EMBL" id="EGD77016.1"/>
    </source>
</evidence>
<feature type="compositionally biased region" description="Polar residues" evidence="5">
    <location>
        <begin position="1006"/>
        <end position="1016"/>
    </location>
</feature>
<keyword evidence="10" id="KW-1185">Reference proteome</keyword>
<accession>F2UJ68</accession>
<feature type="region of interest" description="Disordered" evidence="5">
    <location>
        <begin position="153"/>
        <end position="292"/>
    </location>
</feature>
<feature type="region of interest" description="Disordered" evidence="5">
    <location>
        <begin position="1421"/>
        <end position="1458"/>
    </location>
</feature>
<dbReference type="InterPro" id="IPR051707">
    <property type="entry name" value="PI-Interact_SigTrans_Reg"/>
</dbReference>
<dbReference type="InterPro" id="IPR001452">
    <property type="entry name" value="SH3_domain"/>
</dbReference>
<dbReference type="InterPro" id="IPR001849">
    <property type="entry name" value="PH_domain"/>
</dbReference>
<feature type="compositionally biased region" description="Low complexity" evidence="5">
    <location>
        <begin position="714"/>
        <end position="726"/>
    </location>
</feature>
<feature type="compositionally biased region" description="Acidic residues" evidence="5">
    <location>
        <begin position="818"/>
        <end position="833"/>
    </location>
</feature>
<feature type="region of interest" description="Disordered" evidence="5">
    <location>
        <begin position="1608"/>
        <end position="1654"/>
    </location>
</feature>
<dbReference type="InterPro" id="IPR004012">
    <property type="entry name" value="Run_dom"/>
</dbReference>
<dbReference type="OMA" id="ISAIRCE"/>
<dbReference type="PROSITE" id="PS50826">
    <property type="entry name" value="RUN"/>
    <property type="match status" value="1"/>
</dbReference>
<feature type="compositionally biased region" description="Polar residues" evidence="5">
    <location>
        <begin position="233"/>
        <end position="246"/>
    </location>
</feature>
<dbReference type="InterPro" id="IPR036028">
    <property type="entry name" value="SH3-like_dom_sf"/>
</dbReference>
<feature type="region of interest" description="Disordered" evidence="5">
    <location>
        <begin position="313"/>
        <end position="346"/>
    </location>
</feature>
<evidence type="ECO:0000256" key="3">
    <source>
        <dbReference type="ARBA" id="ARBA00023228"/>
    </source>
</evidence>
<organism evidence="10">
    <name type="scientific">Salpingoeca rosetta (strain ATCC 50818 / BSB-021)</name>
    <dbReference type="NCBI Taxonomy" id="946362"/>
    <lineage>
        <taxon>Eukaryota</taxon>
        <taxon>Choanoflagellata</taxon>
        <taxon>Craspedida</taxon>
        <taxon>Salpingoecidae</taxon>
        <taxon>Salpingoeca</taxon>
    </lineage>
</organism>
<dbReference type="SMART" id="SM00233">
    <property type="entry name" value="PH"/>
    <property type="match status" value="4"/>
</dbReference>
<feature type="compositionally biased region" description="Basic residues" evidence="5">
    <location>
        <begin position="864"/>
        <end position="873"/>
    </location>
</feature>
<dbReference type="KEGG" id="sre:PTSG_07358"/>
<feature type="compositionally biased region" description="Acidic residues" evidence="5">
    <location>
        <begin position="328"/>
        <end position="346"/>
    </location>
</feature>
<dbReference type="eggNOG" id="KOG1117">
    <property type="taxonomic scope" value="Eukaryota"/>
</dbReference>
<proteinExistence type="predicted"/>
<gene>
    <name evidence="9" type="ORF">PTSG_07358</name>
</gene>
<dbReference type="Proteomes" id="UP000007799">
    <property type="component" value="Unassembled WGS sequence"/>
</dbReference>
<feature type="compositionally biased region" description="Acidic residues" evidence="5">
    <location>
        <begin position="273"/>
        <end position="285"/>
    </location>
</feature>
<feature type="compositionally biased region" description="Polar residues" evidence="5">
    <location>
        <begin position="156"/>
        <end position="175"/>
    </location>
</feature>
<feature type="compositionally biased region" description="Low complexity" evidence="5">
    <location>
        <begin position="1027"/>
        <end position="1067"/>
    </location>
</feature>
<dbReference type="Gene3D" id="2.30.29.30">
    <property type="entry name" value="Pleckstrin-homology domain (PH domain)/Phosphotyrosine-binding domain (PTB)"/>
    <property type="match status" value="4"/>
</dbReference>
<dbReference type="PROSITE" id="PS50002">
    <property type="entry name" value="SH3"/>
    <property type="match status" value="1"/>
</dbReference>
<keyword evidence="3" id="KW-0458">Lysosome</keyword>
<dbReference type="FunFam" id="2.30.29.30:FF:000286">
    <property type="entry name" value="PH-protein kinase domain containing protein"/>
    <property type="match status" value="1"/>
</dbReference>
<dbReference type="SMART" id="SM00593">
    <property type="entry name" value="RUN"/>
    <property type="match status" value="1"/>
</dbReference>
<evidence type="ECO:0000259" key="7">
    <source>
        <dbReference type="PROSITE" id="PS50003"/>
    </source>
</evidence>
<dbReference type="Pfam" id="PF02759">
    <property type="entry name" value="RUN"/>
    <property type="match status" value="1"/>
</dbReference>
<evidence type="ECO:0000259" key="6">
    <source>
        <dbReference type="PROSITE" id="PS50002"/>
    </source>
</evidence>
<feature type="region of interest" description="Disordered" evidence="5">
    <location>
        <begin position="679"/>
        <end position="1092"/>
    </location>
</feature>
<keyword evidence="2 4" id="KW-0728">SH3 domain</keyword>
<dbReference type="CDD" id="cd00821">
    <property type="entry name" value="PH"/>
    <property type="match status" value="3"/>
</dbReference>
<feature type="domain" description="PH" evidence="7">
    <location>
        <begin position="1"/>
        <end position="108"/>
    </location>
</feature>
<feature type="domain" description="PH" evidence="7">
    <location>
        <begin position="362"/>
        <end position="469"/>
    </location>
</feature>
<feature type="compositionally biased region" description="Acidic residues" evidence="5">
    <location>
        <begin position="689"/>
        <end position="698"/>
    </location>
</feature>
<feature type="compositionally biased region" description="Acidic residues" evidence="5">
    <location>
        <begin position="1643"/>
        <end position="1654"/>
    </location>
</feature>
<dbReference type="Pfam" id="PF14604">
    <property type="entry name" value="SH3_9"/>
    <property type="match status" value="1"/>
</dbReference>
<dbReference type="PANTHER" id="PTHR14336">
    <property type="entry name" value="TANDEM PH DOMAIN CONTAINING PROTEIN"/>
    <property type="match status" value="1"/>
</dbReference>
<dbReference type="GeneID" id="16071419"/>
<evidence type="ECO:0000313" key="10">
    <source>
        <dbReference type="Proteomes" id="UP000007799"/>
    </source>
</evidence>
<evidence type="ECO:0000256" key="5">
    <source>
        <dbReference type="SAM" id="MobiDB-lite"/>
    </source>
</evidence>
<reference evidence="9" key="1">
    <citation type="submission" date="2009-08" db="EMBL/GenBank/DDBJ databases">
        <title>Annotation of Salpingoeca rosetta.</title>
        <authorList>
            <consortium name="The Broad Institute Genome Sequencing Platform"/>
            <person name="Russ C."/>
            <person name="Cuomo C."/>
            <person name="Burger G."/>
            <person name="Gray M.W."/>
            <person name="Holland P.W.H."/>
            <person name="King N."/>
            <person name="Lang F.B.F."/>
            <person name="Roger A.J."/>
            <person name="Ruiz-Trillo I."/>
            <person name="Young S.K."/>
            <person name="Zeng Q."/>
            <person name="Gargeya S."/>
            <person name="Alvarado L."/>
            <person name="Berlin A."/>
            <person name="Chapman S.B."/>
            <person name="Chen Z."/>
            <person name="Freedman E."/>
            <person name="Gellesch M."/>
            <person name="Goldberg J."/>
            <person name="Griggs A."/>
            <person name="Gujja S."/>
            <person name="Heilman E."/>
            <person name="Heiman D."/>
            <person name="Howarth C."/>
            <person name="Mehta T."/>
            <person name="Neiman D."/>
            <person name="Pearson M."/>
            <person name="Roberts A."/>
            <person name="Saif S."/>
            <person name="Shea T."/>
            <person name="Shenoy N."/>
            <person name="Sisk P."/>
            <person name="Stolte C."/>
            <person name="Sykes S."/>
            <person name="White J."/>
            <person name="Yandava C."/>
            <person name="Haas B."/>
            <person name="Nusbaum C."/>
            <person name="Birren B."/>
        </authorList>
    </citation>
    <scope>NUCLEOTIDE SEQUENCE [LARGE SCALE GENOMIC DNA]</scope>
    <source>
        <strain evidence="9">ATCC 50818</strain>
    </source>
</reference>
<evidence type="ECO:0000259" key="8">
    <source>
        <dbReference type="PROSITE" id="PS50826"/>
    </source>
</evidence>
<dbReference type="GO" id="GO:0005765">
    <property type="term" value="C:lysosomal membrane"/>
    <property type="evidence" value="ECO:0007669"/>
    <property type="project" value="UniProtKB-SubCell"/>
</dbReference>
<dbReference type="InParanoid" id="F2UJ68"/>
<dbReference type="SUPFAM" id="SSF140741">
    <property type="entry name" value="RUN domain-like"/>
    <property type="match status" value="1"/>
</dbReference>
<feature type="domain" description="SH3" evidence="6">
    <location>
        <begin position="1480"/>
        <end position="1542"/>
    </location>
</feature>
<dbReference type="SUPFAM" id="SSF50729">
    <property type="entry name" value="PH domain-like"/>
    <property type="match status" value="4"/>
</dbReference>
<feature type="compositionally biased region" description="Acidic residues" evidence="5">
    <location>
        <begin position="744"/>
        <end position="755"/>
    </location>
</feature>
<evidence type="ECO:0000256" key="2">
    <source>
        <dbReference type="ARBA" id="ARBA00022443"/>
    </source>
</evidence>
<dbReference type="PROSITE" id="PS50003">
    <property type="entry name" value="PH_DOMAIN"/>
    <property type="match status" value="4"/>
</dbReference>
<feature type="region of interest" description="Disordered" evidence="5">
    <location>
        <begin position="1554"/>
        <end position="1590"/>
    </location>
</feature>
<feature type="compositionally biased region" description="Acidic residues" evidence="5">
    <location>
        <begin position="1615"/>
        <end position="1628"/>
    </location>
</feature>
<feature type="domain" description="PH" evidence="7">
    <location>
        <begin position="572"/>
        <end position="670"/>
    </location>
</feature>
<dbReference type="EMBL" id="GL832976">
    <property type="protein sequence ID" value="EGD77016.1"/>
    <property type="molecule type" value="Genomic_DNA"/>
</dbReference>
<evidence type="ECO:0000256" key="4">
    <source>
        <dbReference type="PROSITE-ProRule" id="PRU00192"/>
    </source>
</evidence>
<dbReference type="OrthoDB" id="185175at2759"/>
<comment type="subcellular location">
    <subcellularLocation>
        <location evidence="1">Lysosome membrane</location>
    </subcellularLocation>
</comment>
<dbReference type="CDD" id="cd17671">
    <property type="entry name" value="RUN"/>
    <property type="match status" value="1"/>
</dbReference>
<feature type="domain" description="PH" evidence="7">
    <location>
        <begin position="470"/>
        <end position="569"/>
    </location>
</feature>
<sequence>MVESWLWKRRPKDFRKKHWDHRFFKAVDDVILYYKSESGGKARNRIPIWTIVKIEKMVADVAQLPKNLVPYYRFGFRIITADNNDFELLAADEETRQLWLDALPQLVAKWTAEGPKAKDTAAVHQTLADPESRKRTASGLSLSSLASVLDRRATSAAGNSADDSSPSTSRHSTIAVQDENGHRQPSFSSAAMDNGDNDDNEEQGQQQPRTQQQDHQHETDDDEVDEGGAGTTAHAQAETSSRSHGLQISVDDPEARMLNPPSQPTHVPAGDSTSEDDGGDGDGGDGGDGAYAHAHANGARGYGDVEADFSSTAAPLSSNGGGDYGIVDGDEGSDDDDIDFGQDEPDTAGDGAMVFQSGATNTQTIQGFLFKRGSPARLVGVVHNQAWRRRWCVLADGYLQYYERTTDTSPKGRIPVSDMLGVAVVTERTKDARPLTFELRMHSKRNYIFSAESESDLDKWVSFIDGLITKSQKSGFLYKRGGINRAWKSRWFVLRDAKLLYYAQKNATGTAAAKVIDLTRARGIQELDELDVGDDNCFQILCDNRTWTLRAHDEVDKLDWISAIRCELPTQNIKKSGYLSKKGELNTKSRRRRWFELSDITLAYYDSKETTQFKGSITLRAIQDVVLGSDEAPADNTSFRIICAHRTYTLSGDDEQDVADWVDVINMCAHAAQARPTLTARPQLRANSSDEDEDDDDGLGMRRGSSVRGRRRTGSGAMAKQQQQQQPRRRKKKMLRRTETALPGDDDEDEDEDEVLGGRGNDDDDDIDFGGGGGGRMAARTRARYGDDNDVDDGSGDLPTTRMQYGRSRRAGGGGYGEWDDEYDDDDDDDDDDAARFGERGAYGRAQQRQPKETLAALSQHKAANTRRKRGGRGGRGGRGNGATAVWANDAYDRNQDYDEDPIDIPDAPFSVTESRSSAWANVKPDDLKVEPRQPLAASLARALNDDNDTNGGGDNRHRGSNRSGSAVAGEQQQQQQYEEEDENTGRSLQSLEKRAQAGALRSNRDTTPASWNTQEITRRERERLLSSTATKAPNPTAPAAHPHALSSSSSATATTAAASTGTSTPAMGGVDRISPTASATSTGSGEGPQCMTVASPSLLRVILHSNRRPGHANVMSEKTPQNEAVDRIALSGCILDCRNGIWCLAPGSSFHTTPPSTGTHREEFVLPPGIYAQFHHDCRQWFVSSTRPAQDAATGAVAGSGGSAPQAQLVRSQTATPEEMRFAQMGGLRMIAGVDTAVKTIMEFLCAPVANGQHPQKELHRRADDSITATVGVLIRKRLCDALFRILTHGLYKSRMGGLIKVDVWDLFVAATPRPVPSTPQSLRHAYAAMRDLQHNVNMLNDNHVRARSFICAGLNHKFLEKWLFALYRDKALLAKHFEPRSFLRQCPSIQFEQFVLTLNPLLSVPFRLHTAFEMEHRVKRQRSVRSRNTASNSTVAQQQHQQPLPSGSHDGRQVADSFPADSRDVVTHFEEQAEIDDAKPTFVRALFANDVPDDDAELPFQPGDILTFEAWHPTNNEWCFCSLHGRRGLVPVSYIEVLDEVEAAAHQATQSFYSAPSDGDTPSAALASSLPPSATAHAPEPFNPLADHGAEDARAMGMMRMPWAHEGGAVVPADDDNGDGGDDGEDAVVRDSQVVVGGAGQDEEDEDGDVEV</sequence>
<dbReference type="RefSeq" id="XP_004990856.1">
    <property type="nucleotide sequence ID" value="XM_004990799.1"/>
</dbReference>
<feature type="domain" description="RUN" evidence="8">
    <location>
        <begin position="1271"/>
        <end position="1415"/>
    </location>
</feature>
<dbReference type="InterPro" id="IPR037213">
    <property type="entry name" value="Run_dom_sf"/>
</dbReference>
<dbReference type="InterPro" id="IPR011993">
    <property type="entry name" value="PH-like_dom_sf"/>
</dbReference>
<protein>
    <submittedName>
        <fullName evidence="9">Uncharacterized protein</fullName>
    </submittedName>
</protein>
<dbReference type="SUPFAM" id="SSF50044">
    <property type="entry name" value="SH3-domain"/>
    <property type="match status" value="1"/>
</dbReference>
<dbReference type="Pfam" id="PF00169">
    <property type="entry name" value="PH"/>
    <property type="match status" value="4"/>
</dbReference>
<dbReference type="Gene3D" id="1.20.58.900">
    <property type="match status" value="1"/>
</dbReference>
<feature type="region of interest" description="Disordered" evidence="5">
    <location>
        <begin position="114"/>
        <end position="139"/>
    </location>
</feature>
<feature type="compositionally biased region" description="Polar residues" evidence="5">
    <location>
        <begin position="1428"/>
        <end position="1447"/>
    </location>
</feature>
<name>F2UJ68_SALR5</name>
<evidence type="ECO:0000256" key="1">
    <source>
        <dbReference type="ARBA" id="ARBA00004656"/>
    </source>
</evidence>
<dbReference type="SMART" id="SM00326">
    <property type="entry name" value="SH3"/>
    <property type="match status" value="1"/>
</dbReference>